<dbReference type="EMBL" id="VDEP01000273">
    <property type="protein sequence ID" value="KAA1114151.1"/>
    <property type="molecule type" value="Genomic_DNA"/>
</dbReference>
<dbReference type="Proteomes" id="UP000325313">
    <property type="component" value="Unassembled WGS sequence"/>
</dbReference>
<dbReference type="Gene3D" id="3.40.50.150">
    <property type="entry name" value="Vaccinia Virus protein VP39"/>
    <property type="match status" value="1"/>
</dbReference>
<comment type="caution">
    <text evidence="2">The sequence shown here is derived from an EMBL/GenBank/DDBJ whole genome shotgun (WGS) entry which is preliminary data.</text>
</comment>
<evidence type="ECO:0000313" key="2">
    <source>
        <dbReference type="EMBL" id="KAA1114151.1"/>
    </source>
</evidence>
<dbReference type="InterPro" id="IPR029063">
    <property type="entry name" value="SAM-dependent_MTases_sf"/>
</dbReference>
<dbReference type="SUPFAM" id="SSF53335">
    <property type="entry name" value="S-adenosyl-L-methionine-dependent methyltransferases"/>
    <property type="match status" value="1"/>
</dbReference>
<protein>
    <submittedName>
        <fullName evidence="2">Uncharacterized protein</fullName>
    </submittedName>
</protein>
<reference evidence="2 3" key="1">
    <citation type="submission" date="2019-05" db="EMBL/GenBank/DDBJ databases">
        <title>Emergence of the Ug99 lineage of the wheat stem rust pathogen through somatic hybridization.</title>
        <authorList>
            <person name="Li F."/>
            <person name="Upadhyaya N.M."/>
            <person name="Sperschneider J."/>
            <person name="Matny O."/>
            <person name="Nguyen-Phuc H."/>
            <person name="Mago R."/>
            <person name="Raley C."/>
            <person name="Miller M.E."/>
            <person name="Silverstein K.A.T."/>
            <person name="Henningsen E."/>
            <person name="Hirsch C.D."/>
            <person name="Visser B."/>
            <person name="Pretorius Z.A."/>
            <person name="Steffenson B.J."/>
            <person name="Schwessinger B."/>
            <person name="Dodds P.N."/>
            <person name="Figueroa M."/>
        </authorList>
    </citation>
    <scope>NUCLEOTIDE SEQUENCE [LARGE SCALE GENOMIC DNA]</scope>
    <source>
        <strain evidence="2 3">Ug99</strain>
    </source>
</reference>
<gene>
    <name evidence="2" type="ORF">PGTUg99_024783</name>
</gene>
<dbReference type="GO" id="GO:0005737">
    <property type="term" value="C:cytoplasm"/>
    <property type="evidence" value="ECO:0007669"/>
    <property type="project" value="TreeGrafter"/>
</dbReference>
<accession>A0A5B0QLR2</accession>
<dbReference type="PANTHER" id="PTHR14614:SF130">
    <property type="entry name" value="PROTEIN-LYSINE N-METHYLTRANSFERASE EEF2KMT"/>
    <property type="match status" value="1"/>
</dbReference>
<evidence type="ECO:0000313" key="3">
    <source>
        <dbReference type="Proteomes" id="UP000325313"/>
    </source>
</evidence>
<dbReference type="GO" id="GO:0008757">
    <property type="term" value="F:S-adenosylmethionine-dependent methyltransferase activity"/>
    <property type="evidence" value="ECO:0007669"/>
    <property type="project" value="UniProtKB-ARBA"/>
</dbReference>
<organism evidence="2 3">
    <name type="scientific">Puccinia graminis f. sp. tritici</name>
    <dbReference type="NCBI Taxonomy" id="56615"/>
    <lineage>
        <taxon>Eukaryota</taxon>
        <taxon>Fungi</taxon>
        <taxon>Dikarya</taxon>
        <taxon>Basidiomycota</taxon>
        <taxon>Pucciniomycotina</taxon>
        <taxon>Pucciniomycetes</taxon>
        <taxon>Pucciniales</taxon>
        <taxon>Pucciniaceae</taxon>
        <taxon>Puccinia</taxon>
    </lineage>
</organism>
<dbReference type="Pfam" id="PF10294">
    <property type="entry name" value="Methyltransf_16"/>
    <property type="match status" value="1"/>
</dbReference>
<dbReference type="AlphaFoldDB" id="A0A5B0QLR2"/>
<name>A0A5B0QLR2_PUCGR</name>
<evidence type="ECO:0000256" key="1">
    <source>
        <dbReference type="SAM" id="MobiDB-lite"/>
    </source>
</evidence>
<feature type="region of interest" description="Disordered" evidence="1">
    <location>
        <begin position="115"/>
        <end position="135"/>
    </location>
</feature>
<sequence length="407" mass="45205">MDDYLNQSALLRSYAALTPNNPREIQTPPFPTSTWLSKHSNQLKLFNLLVSKQDHHQQGFNRKYIANGRQWKLMFWKRVILEIENGFNNISDPKIKEEEEIEEKILTYYISLQQSPQPHQNQTEGRGHEDEETLSPLDQTEIHTYYYGDLSDRDRWTRIDLHENKASISQGTTGLRSWGASVCLANYMILHPDLLADSTKVLELGSGTGLLGLLVHTLSPSTHVYLSDSNPAVLARLQLNINLNSLGDRDTLKLVELDWNADRSALPAPIDLDTSSIILGADVIYDPDLVPGLVRTIKLGLLSSHPSSSPASTAAAAAAAAKSTEAEATRSYGLICGLVRDPSTWQKFIDTCQLEGLEVEEVEIDEAVEIGSVEGRGIVFPQALDRALLDLRMVRLSIRPSLSPPSS</sequence>
<dbReference type="InterPro" id="IPR019410">
    <property type="entry name" value="Methyltransf_16"/>
</dbReference>
<proteinExistence type="predicted"/>
<dbReference type="PANTHER" id="PTHR14614">
    <property type="entry name" value="HEPATOCELLULAR CARCINOMA-ASSOCIATED ANTIGEN"/>
    <property type="match status" value="1"/>
</dbReference>
<feature type="compositionally biased region" description="Polar residues" evidence="1">
    <location>
        <begin position="115"/>
        <end position="124"/>
    </location>
</feature>